<dbReference type="Proteomes" id="UP000828390">
    <property type="component" value="Unassembled WGS sequence"/>
</dbReference>
<protein>
    <recommendedName>
        <fullName evidence="3">DUF3504 domain-containing protein</fullName>
    </recommendedName>
</protein>
<keyword evidence="2" id="KW-1185">Reference proteome</keyword>
<gene>
    <name evidence="1" type="ORF">DPMN_154396</name>
</gene>
<evidence type="ECO:0000313" key="1">
    <source>
        <dbReference type="EMBL" id="KAH3800754.1"/>
    </source>
</evidence>
<accession>A0A9D4FKC7</accession>
<dbReference type="AlphaFoldDB" id="A0A9D4FKC7"/>
<name>A0A9D4FKC7_DREPO</name>
<proteinExistence type="predicted"/>
<evidence type="ECO:0008006" key="3">
    <source>
        <dbReference type="Google" id="ProtNLM"/>
    </source>
</evidence>
<sequence length="56" mass="6669">MPKAFERPDDPCCPVKVYKAYRDHRPSKLMCRFYLQDIKSPSSDVWYSETAVEKVR</sequence>
<reference evidence="1" key="2">
    <citation type="submission" date="2020-11" db="EMBL/GenBank/DDBJ databases">
        <authorList>
            <person name="McCartney M.A."/>
            <person name="Auch B."/>
            <person name="Kono T."/>
            <person name="Mallez S."/>
            <person name="Becker A."/>
            <person name="Gohl D.M."/>
            <person name="Silverstein K.A.T."/>
            <person name="Koren S."/>
            <person name="Bechman K.B."/>
            <person name="Herman A."/>
            <person name="Abrahante J.E."/>
            <person name="Garbe J."/>
        </authorList>
    </citation>
    <scope>NUCLEOTIDE SEQUENCE</scope>
    <source>
        <strain evidence="1">Duluth1</strain>
        <tissue evidence="1">Whole animal</tissue>
    </source>
</reference>
<evidence type="ECO:0000313" key="2">
    <source>
        <dbReference type="Proteomes" id="UP000828390"/>
    </source>
</evidence>
<comment type="caution">
    <text evidence="1">The sequence shown here is derived from an EMBL/GenBank/DDBJ whole genome shotgun (WGS) entry which is preliminary data.</text>
</comment>
<reference evidence="1" key="1">
    <citation type="journal article" date="2019" name="bioRxiv">
        <title>The Genome of the Zebra Mussel, Dreissena polymorpha: A Resource for Invasive Species Research.</title>
        <authorList>
            <person name="McCartney M.A."/>
            <person name="Auch B."/>
            <person name="Kono T."/>
            <person name="Mallez S."/>
            <person name="Zhang Y."/>
            <person name="Obille A."/>
            <person name="Becker A."/>
            <person name="Abrahante J.E."/>
            <person name="Garbe J."/>
            <person name="Badalamenti J.P."/>
            <person name="Herman A."/>
            <person name="Mangelson H."/>
            <person name="Liachko I."/>
            <person name="Sullivan S."/>
            <person name="Sone E.D."/>
            <person name="Koren S."/>
            <person name="Silverstein K.A.T."/>
            <person name="Beckman K.B."/>
            <person name="Gohl D.M."/>
        </authorList>
    </citation>
    <scope>NUCLEOTIDE SEQUENCE</scope>
    <source>
        <strain evidence="1">Duluth1</strain>
        <tissue evidence="1">Whole animal</tissue>
    </source>
</reference>
<organism evidence="1 2">
    <name type="scientific">Dreissena polymorpha</name>
    <name type="common">Zebra mussel</name>
    <name type="synonym">Mytilus polymorpha</name>
    <dbReference type="NCBI Taxonomy" id="45954"/>
    <lineage>
        <taxon>Eukaryota</taxon>
        <taxon>Metazoa</taxon>
        <taxon>Spiralia</taxon>
        <taxon>Lophotrochozoa</taxon>
        <taxon>Mollusca</taxon>
        <taxon>Bivalvia</taxon>
        <taxon>Autobranchia</taxon>
        <taxon>Heteroconchia</taxon>
        <taxon>Euheterodonta</taxon>
        <taxon>Imparidentia</taxon>
        <taxon>Neoheterodontei</taxon>
        <taxon>Myida</taxon>
        <taxon>Dreissenoidea</taxon>
        <taxon>Dreissenidae</taxon>
        <taxon>Dreissena</taxon>
    </lineage>
</organism>
<dbReference type="EMBL" id="JAIWYP010000007">
    <property type="protein sequence ID" value="KAH3800754.1"/>
    <property type="molecule type" value="Genomic_DNA"/>
</dbReference>